<evidence type="ECO:0000256" key="1">
    <source>
        <dbReference type="ARBA" id="ARBA00023125"/>
    </source>
</evidence>
<organism evidence="2 3">
    <name type="scientific">Candidatus Mediterraneibacter stercoravium</name>
    <dbReference type="NCBI Taxonomy" id="2838685"/>
    <lineage>
        <taxon>Bacteria</taxon>
        <taxon>Bacillati</taxon>
        <taxon>Bacillota</taxon>
        <taxon>Clostridia</taxon>
        <taxon>Lachnospirales</taxon>
        <taxon>Lachnospiraceae</taxon>
        <taxon>Mediterraneibacter</taxon>
    </lineage>
</organism>
<dbReference type="InterPro" id="IPR011010">
    <property type="entry name" value="DNA_brk_join_enz"/>
</dbReference>
<dbReference type="AlphaFoldDB" id="A0A9D2K112"/>
<protein>
    <recommendedName>
        <fullName evidence="4">Core-binding (CB) domain-containing protein</fullName>
    </recommendedName>
</protein>
<comment type="caution">
    <text evidence="2">The sequence shown here is derived from an EMBL/GenBank/DDBJ whole genome shotgun (WGS) entry which is preliminary data.</text>
</comment>
<dbReference type="InterPro" id="IPR010998">
    <property type="entry name" value="Integrase_recombinase_N"/>
</dbReference>
<evidence type="ECO:0000313" key="3">
    <source>
        <dbReference type="Proteomes" id="UP000824116"/>
    </source>
</evidence>
<gene>
    <name evidence="2" type="ORF">H9723_01900</name>
</gene>
<dbReference type="Gene3D" id="1.10.150.130">
    <property type="match status" value="1"/>
</dbReference>
<sequence>MNLKPLLTSEQQQLFKSIRELQNLLNNGTLTSSGAVQLKEMTQKQKEKLVSEIYFKNKRRKEFYTCKDGRIKSYNPQFIANTREELIDKLYEYYFNNTLEDVYKQWVKHRSKTKIVSGKTIEEDIGIWNRFLAKSEVSQMQIAEIKPKHLMKLFQTWTGNGLITRKDFNNRKSVLNGIFRFAVLNEVIAYNPITSIPCNDLKYKLPSAKKKSVYD</sequence>
<dbReference type="SUPFAM" id="SSF56349">
    <property type="entry name" value="DNA breaking-rejoining enzymes"/>
    <property type="match status" value="1"/>
</dbReference>
<name>A0A9D2K112_9FIRM</name>
<reference evidence="2" key="1">
    <citation type="journal article" date="2021" name="PeerJ">
        <title>Extensive microbial diversity within the chicken gut microbiome revealed by metagenomics and culture.</title>
        <authorList>
            <person name="Gilroy R."/>
            <person name="Ravi A."/>
            <person name="Getino M."/>
            <person name="Pursley I."/>
            <person name="Horton D.L."/>
            <person name="Alikhan N.F."/>
            <person name="Baker D."/>
            <person name="Gharbi K."/>
            <person name="Hall N."/>
            <person name="Watson M."/>
            <person name="Adriaenssens E.M."/>
            <person name="Foster-Nyarko E."/>
            <person name="Jarju S."/>
            <person name="Secka A."/>
            <person name="Antonio M."/>
            <person name="Oren A."/>
            <person name="Chaudhuri R.R."/>
            <person name="La Ragione R."/>
            <person name="Hildebrand F."/>
            <person name="Pallen M.J."/>
        </authorList>
    </citation>
    <scope>NUCLEOTIDE SEQUENCE</scope>
    <source>
        <strain evidence="2">CHK196-3914</strain>
    </source>
</reference>
<accession>A0A9D2K112</accession>
<reference evidence="2" key="2">
    <citation type="submission" date="2021-04" db="EMBL/GenBank/DDBJ databases">
        <authorList>
            <person name="Gilroy R."/>
        </authorList>
    </citation>
    <scope>NUCLEOTIDE SEQUENCE</scope>
    <source>
        <strain evidence="2">CHK196-3914</strain>
    </source>
</reference>
<dbReference type="Proteomes" id="UP000824116">
    <property type="component" value="Unassembled WGS sequence"/>
</dbReference>
<keyword evidence="1" id="KW-0238">DNA-binding</keyword>
<proteinExistence type="predicted"/>
<evidence type="ECO:0008006" key="4">
    <source>
        <dbReference type="Google" id="ProtNLM"/>
    </source>
</evidence>
<evidence type="ECO:0000313" key="2">
    <source>
        <dbReference type="EMBL" id="HIZ73987.1"/>
    </source>
</evidence>
<dbReference type="EMBL" id="DXAY01000042">
    <property type="protein sequence ID" value="HIZ73987.1"/>
    <property type="molecule type" value="Genomic_DNA"/>
</dbReference>
<dbReference type="GO" id="GO:0003677">
    <property type="term" value="F:DNA binding"/>
    <property type="evidence" value="ECO:0007669"/>
    <property type="project" value="UniProtKB-KW"/>
</dbReference>